<dbReference type="Proteomes" id="UP000429607">
    <property type="component" value="Unassembled WGS sequence"/>
</dbReference>
<proteinExistence type="predicted"/>
<dbReference type="EMBL" id="QXFV01002524">
    <property type="protein sequence ID" value="KAE8986605.1"/>
    <property type="molecule type" value="Genomic_DNA"/>
</dbReference>
<comment type="caution">
    <text evidence="1">The sequence shown here is derived from an EMBL/GenBank/DDBJ whole genome shotgun (WGS) entry which is preliminary data.</text>
</comment>
<evidence type="ECO:0000313" key="2">
    <source>
        <dbReference type="Proteomes" id="UP000429607"/>
    </source>
</evidence>
<name>A0A6A3J233_9STRA</name>
<evidence type="ECO:0000313" key="1">
    <source>
        <dbReference type="EMBL" id="KAE8986605.1"/>
    </source>
</evidence>
<reference evidence="1 2" key="1">
    <citation type="submission" date="2018-09" db="EMBL/GenBank/DDBJ databases">
        <title>Genomic investigation of the strawberry pathogen Phytophthora fragariae indicates pathogenicity is determined by transcriptional variation in three key races.</title>
        <authorList>
            <person name="Adams T.M."/>
            <person name="Armitage A.D."/>
            <person name="Sobczyk M.K."/>
            <person name="Bates H.J."/>
            <person name="Dunwell J.M."/>
            <person name="Nellist C.F."/>
            <person name="Harrison R.J."/>
        </authorList>
    </citation>
    <scope>NUCLEOTIDE SEQUENCE [LARGE SCALE GENOMIC DNA]</scope>
    <source>
        <strain evidence="1 2">SCRP249</strain>
    </source>
</reference>
<accession>A0A6A3J233</accession>
<protein>
    <submittedName>
        <fullName evidence="1">Uncharacterized protein</fullName>
    </submittedName>
</protein>
<dbReference type="AlphaFoldDB" id="A0A6A3J233"/>
<gene>
    <name evidence="1" type="ORF">PR001_g22554</name>
</gene>
<organism evidence="1 2">
    <name type="scientific">Phytophthora rubi</name>
    <dbReference type="NCBI Taxonomy" id="129364"/>
    <lineage>
        <taxon>Eukaryota</taxon>
        <taxon>Sar</taxon>
        <taxon>Stramenopiles</taxon>
        <taxon>Oomycota</taxon>
        <taxon>Peronosporomycetes</taxon>
        <taxon>Peronosporales</taxon>
        <taxon>Peronosporaceae</taxon>
        <taxon>Phytophthora</taxon>
    </lineage>
</organism>
<sequence>MAIIQLIHLDDPVCRPRSPLQHFERILEVTGLQKSFLVKLTRLAIVLDSARPQTLHHLLSEAVGAVVASTVEFLPQLADLDDQRVTTTEPHGQIVKMCLYSRDLGPVMTFPQSEAESLTERSGRDDHPLGEFTEAKRAQFGWKFHPHLLPRVRGAWSSEAGQVDEVGEFGHPRALPRRPAPPAETRSAECREQPRWYGSCLLLGLPIQFKLLALTGIEVYGLAEAFHPLVTSLLVKKCSKTYTLNVKCPTLHHLLNLLNQSLRHLVVNRDRRLADVGHLHRGRHSAQRGIFFYDNFWGFGREVMNTGVRIPP</sequence>